<dbReference type="GO" id="GO:0006364">
    <property type="term" value="P:rRNA processing"/>
    <property type="evidence" value="ECO:0007669"/>
    <property type="project" value="TreeGrafter"/>
</dbReference>
<evidence type="ECO:0000256" key="2">
    <source>
        <dbReference type="SAM" id="MobiDB-lite"/>
    </source>
</evidence>
<dbReference type="Ensembl" id="ENSSAUT00010002690.1">
    <property type="protein sequence ID" value="ENSSAUP00010002548.1"/>
    <property type="gene ID" value="ENSSAUG00010001241.1"/>
</dbReference>
<organism evidence="3 4">
    <name type="scientific">Sparus aurata</name>
    <name type="common">Gilthead sea bream</name>
    <dbReference type="NCBI Taxonomy" id="8175"/>
    <lineage>
        <taxon>Eukaryota</taxon>
        <taxon>Metazoa</taxon>
        <taxon>Chordata</taxon>
        <taxon>Craniata</taxon>
        <taxon>Vertebrata</taxon>
        <taxon>Euteleostomi</taxon>
        <taxon>Actinopterygii</taxon>
        <taxon>Neopterygii</taxon>
        <taxon>Teleostei</taxon>
        <taxon>Neoteleostei</taxon>
        <taxon>Acanthomorphata</taxon>
        <taxon>Eupercaria</taxon>
        <taxon>Spariformes</taxon>
        <taxon>Sparidae</taxon>
        <taxon>Sparus</taxon>
    </lineage>
</organism>
<reference evidence="3" key="3">
    <citation type="submission" date="2025-09" db="UniProtKB">
        <authorList>
            <consortium name="Ensembl"/>
        </authorList>
    </citation>
    <scope>IDENTIFICATION</scope>
</reference>
<dbReference type="PANTHER" id="PTHR12821">
    <property type="entry name" value="BYSTIN"/>
    <property type="match status" value="1"/>
</dbReference>
<reference evidence="3" key="1">
    <citation type="submission" date="2021-04" db="EMBL/GenBank/DDBJ databases">
        <authorList>
            <consortium name="Wellcome Sanger Institute Data Sharing"/>
        </authorList>
    </citation>
    <scope>NUCLEOTIDE SEQUENCE [LARGE SCALE GENOMIC DNA]</scope>
</reference>
<dbReference type="GO" id="GO:0030688">
    <property type="term" value="C:preribosome, small subunit precursor"/>
    <property type="evidence" value="ECO:0007669"/>
    <property type="project" value="TreeGrafter"/>
</dbReference>
<dbReference type="GO" id="GO:0030515">
    <property type="term" value="F:snoRNA binding"/>
    <property type="evidence" value="ECO:0007669"/>
    <property type="project" value="TreeGrafter"/>
</dbReference>
<evidence type="ECO:0000313" key="4">
    <source>
        <dbReference type="Proteomes" id="UP000472265"/>
    </source>
</evidence>
<feature type="region of interest" description="Disordered" evidence="2">
    <location>
        <begin position="1"/>
        <end position="54"/>
    </location>
</feature>
<comment type="similarity">
    <text evidence="1">Belongs to the bystin family.</text>
</comment>
<dbReference type="Pfam" id="PF05291">
    <property type="entry name" value="Bystin"/>
    <property type="match status" value="1"/>
</dbReference>
<dbReference type="Proteomes" id="UP000472265">
    <property type="component" value="Chromosome 6"/>
</dbReference>
<dbReference type="AlphaFoldDB" id="A0A671TKK7"/>
<dbReference type="GO" id="GO:0005737">
    <property type="term" value="C:cytoplasm"/>
    <property type="evidence" value="ECO:0007669"/>
    <property type="project" value="TreeGrafter"/>
</dbReference>
<dbReference type="InterPro" id="IPR007955">
    <property type="entry name" value="Bystin"/>
</dbReference>
<dbReference type="GeneTree" id="ENSGT00390000007241"/>
<proteinExistence type="inferred from homology"/>
<dbReference type="PANTHER" id="PTHR12821:SF0">
    <property type="entry name" value="BYSTIN"/>
    <property type="match status" value="1"/>
</dbReference>
<evidence type="ECO:0000256" key="1">
    <source>
        <dbReference type="ARBA" id="ARBA00007114"/>
    </source>
</evidence>
<accession>A0A671TKK7</accession>
<keyword evidence="4" id="KW-1185">Reference proteome</keyword>
<reference evidence="3" key="2">
    <citation type="submission" date="2025-08" db="UniProtKB">
        <authorList>
            <consortium name="Ensembl"/>
        </authorList>
    </citation>
    <scope>IDENTIFICATION</scope>
</reference>
<sequence>MPKVKKSRGEGGEKSGGAVALADQIMQADTVRARGRVKTRDSRPEDEDKYVDERLSRKILQQARIQQEELQAEHGLAPEKKKTPVTVLGSGTQDADSDEEWPALGAAGAGDGDAMCDTEIVVDAEDEKAMEMFMNKNPPMRRTLADIIMEKITEKQTEVGTVMSEVSGCPMPQLDPRVVEVYKGVNKVLTKYRSGKLPKAFKIIPALANWEQVLYLTEPESWTAAAMYQATRIFSSNLKERMAQRFYNLVLLPRVRDDIAEYKKLNFHLYSALKKALFKPGAWFKGILIPLCESGTCTLREAIIIGSILTKQMSAPILAEMEYNGANSIFLRLLLDKKYALPFRVLDALVAHFLSFRSEKRVLPVLWHQSLLTLAQRYKADLASEQKTSLLELLKIQTHPQISAEIRRELQNSESRDIEIGLPVTVEMD</sequence>
<gene>
    <name evidence="3" type="primary">BYSL</name>
    <name evidence="3" type="synonym">bysl</name>
</gene>
<name>A0A671TKK7_SPAAU</name>
<dbReference type="GO" id="GO:0005730">
    <property type="term" value="C:nucleolus"/>
    <property type="evidence" value="ECO:0007669"/>
    <property type="project" value="TreeGrafter"/>
</dbReference>
<evidence type="ECO:0000313" key="3">
    <source>
        <dbReference type="Ensembl" id="ENSSAUP00010002548.1"/>
    </source>
</evidence>
<protein>
    <submittedName>
        <fullName evidence="3">Bystin-like</fullName>
    </submittedName>
</protein>